<dbReference type="Gene3D" id="3.20.110.20">
    <property type="match status" value="1"/>
</dbReference>
<dbReference type="SUPFAM" id="SSF88713">
    <property type="entry name" value="Glycoside hydrolase/deacetylase"/>
    <property type="match status" value="1"/>
</dbReference>
<dbReference type="InterPro" id="IPR004300">
    <property type="entry name" value="Glyco_hydro_57_N"/>
</dbReference>
<dbReference type="GO" id="GO:0030246">
    <property type="term" value="F:carbohydrate binding"/>
    <property type="evidence" value="ECO:0007669"/>
    <property type="project" value="InterPro"/>
</dbReference>
<keyword evidence="2" id="KW-0119">Carbohydrate metabolism</keyword>
<feature type="domain" description="Alpha-amylase/4-alpha-glucanotransferase central" evidence="4">
    <location>
        <begin position="147"/>
        <end position="218"/>
    </location>
</feature>
<evidence type="ECO:0000256" key="2">
    <source>
        <dbReference type="ARBA" id="ARBA00023277"/>
    </source>
</evidence>
<dbReference type="InterPro" id="IPR015179">
    <property type="entry name" value="A-amylase/a-glucTrfase_C"/>
</dbReference>
<evidence type="ECO:0000259" key="4">
    <source>
        <dbReference type="Pfam" id="PF09094"/>
    </source>
</evidence>
<dbReference type="AlphaFoldDB" id="X1SSG1"/>
<organism evidence="6">
    <name type="scientific">marine sediment metagenome</name>
    <dbReference type="NCBI Taxonomy" id="412755"/>
    <lineage>
        <taxon>unclassified sequences</taxon>
        <taxon>metagenomes</taxon>
        <taxon>ecological metagenomes</taxon>
    </lineage>
</organism>
<dbReference type="GO" id="GO:0005975">
    <property type="term" value="P:carbohydrate metabolic process"/>
    <property type="evidence" value="ECO:0007669"/>
    <property type="project" value="InterPro"/>
</dbReference>
<evidence type="ECO:0000259" key="3">
    <source>
        <dbReference type="Pfam" id="PF03065"/>
    </source>
</evidence>
<evidence type="ECO:0000256" key="1">
    <source>
        <dbReference type="ARBA" id="ARBA00006821"/>
    </source>
</evidence>
<gene>
    <name evidence="6" type="ORF">S12H4_19192</name>
</gene>
<name>X1SSG1_9ZZZZ</name>
<evidence type="ECO:0000313" key="6">
    <source>
        <dbReference type="EMBL" id="GAI82061.1"/>
    </source>
</evidence>
<dbReference type="InterPro" id="IPR011330">
    <property type="entry name" value="Glyco_hydro/deAcase_b/a-brl"/>
</dbReference>
<dbReference type="Gene3D" id="2.70.98.10">
    <property type="match status" value="1"/>
</dbReference>
<feature type="domain" description="Alpha-amylase/4-alpha-glucanotransferase C-terminal" evidence="5">
    <location>
        <begin position="229"/>
        <end position="307"/>
    </location>
</feature>
<dbReference type="InterPro" id="IPR052046">
    <property type="entry name" value="GH57_Enzymes"/>
</dbReference>
<sequence>LYSYYVTEDEGRILKVFPISMKLRYLIPFHPIDETINFLKEEENKKDDCLKTLGDDGEKFGGWPGTYDWVFKKGWLDEFLCRIERESWIKPVFLHKIANEPPTGRIYLPTSSYEEMGEWVLPPKRGMQYEELKKTIDKKYYYLVHGGYFKNFLRKYPEANNMQKRMLYVSKNIGNDINAKLALWRGQCSCAYWHGIFGGLYLPHLREAIYKNLIEADNFNIQKGLKSFDFDADGEKEIIYSDEEFFIVIKPQSASFIEIDDRRKNINILNYLGRRNEKYHQKILQETDSGGVKSIHEVLRSKEENLH</sequence>
<protein>
    <recommendedName>
        <fullName evidence="7">Glycoside hydrolase family 57 N-terminal domain-containing protein</fullName>
    </recommendedName>
</protein>
<dbReference type="EMBL" id="BARW01009565">
    <property type="protein sequence ID" value="GAI82061.1"/>
    <property type="molecule type" value="Genomic_DNA"/>
</dbReference>
<reference evidence="6" key="1">
    <citation type="journal article" date="2014" name="Front. Microbiol.">
        <title>High frequency of phylogenetically diverse reductive dehalogenase-homologous genes in deep subseafloor sedimentary metagenomes.</title>
        <authorList>
            <person name="Kawai M."/>
            <person name="Futagami T."/>
            <person name="Toyoda A."/>
            <person name="Takaki Y."/>
            <person name="Nishi S."/>
            <person name="Hori S."/>
            <person name="Arai W."/>
            <person name="Tsubouchi T."/>
            <person name="Morono Y."/>
            <person name="Uchiyama I."/>
            <person name="Ito T."/>
            <person name="Fujiyama A."/>
            <person name="Inagaki F."/>
            <person name="Takami H."/>
        </authorList>
    </citation>
    <scope>NUCLEOTIDE SEQUENCE</scope>
    <source>
        <strain evidence="6">Expedition CK06-06</strain>
    </source>
</reference>
<accession>X1SSG1</accession>
<dbReference type="InterPro" id="IPR028995">
    <property type="entry name" value="Glyco_hydro_57/38_cen_sf"/>
</dbReference>
<dbReference type="PANTHER" id="PTHR36306:SF1">
    <property type="entry name" value="ALPHA-AMYLASE-RELATED"/>
    <property type="match status" value="1"/>
</dbReference>
<dbReference type="InterPro" id="IPR015178">
    <property type="entry name" value="A-amylase/a-glucTrfase_central"/>
</dbReference>
<dbReference type="InterPro" id="IPR014718">
    <property type="entry name" value="GH-type_carb-bd"/>
</dbReference>
<dbReference type="Pfam" id="PF09095">
    <property type="entry name" value="AmyA-gluTrfs_C"/>
    <property type="match status" value="1"/>
</dbReference>
<proteinExistence type="inferred from homology"/>
<dbReference type="GO" id="GO:0003824">
    <property type="term" value="F:catalytic activity"/>
    <property type="evidence" value="ECO:0007669"/>
    <property type="project" value="InterPro"/>
</dbReference>
<evidence type="ECO:0008006" key="7">
    <source>
        <dbReference type="Google" id="ProtNLM"/>
    </source>
</evidence>
<dbReference type="Pfam" id="PF03065">
    <property type="entry name" value="Glyco_hydro_57"/>
    <property type="match status" value="1"/>
</dbReference>
<comment type="similarity">
    <text evidence="1">Belongs to the glycosyl hydrolase 57 family.</text>
</comment>
<dbReference type="PANTHER" id="PTHR36306">
    <property type="entry name" value="ALPHA-AMYLASE-RELATED-RELATED"/>
    <property type="match status" value="1"/>
</dbReference>
<dbReference type="Pfam" id="PF09094">
    <property type="entry name" value="AmyA-A_glucT_m"/>
    <property type="match status" value="1"/>
</dbReference>
<dbReference type="SUPFAM" id="SSF74650">
    <property type="entry name" value="Galactose mutarotase-like"/>
    <property type="match status" value="1"/>
</dbReference>
<evidence type="ECO:0000259" key="5">
    <source>
        <dbReference type="Pfam" id="PF09095"/>
    </source>
</evidence>
<feature type="domain" description="Glycoside hydrolase family 57 N-terminal" evidence="3">
    <location>
        <begin position="2"/>
        <end position="108"/>
    </location>
</feature>
<feature type="non-terminal residue" evidence="6">
    <location>
        <position position="1"/>
    </location>
</feature>
<dbReference type="SUPFAM" id="SSF88688">
    <property type="entry name" value="Families 57/38 glycoside transferase middle domain"/>
    <property type="match status" value="1"/>
</dbReference>
<feature type="non-terminal residue" evidence="6">
    <location>
        <position position="307"/>
    </location>
</feature>
<dbReference type="InterPro" id="IPR011013">
    <property type="entry name" value="Gal_mutarotase_sf_dom"/>
</dbReference>
<comment type="caution">
    <text evidence="6">The sequence shown here is derived from an EMBL/GenBank/DDBJ whole genome shotgun (WGS) entry which is preliminary data.</text>
</comment>